<sequence length="288" mass="29916">MAFKQWTAATLLACAAGAHAYEPQAGTWVVSSEVDGKPGRGLSVDVQNGTLALQMYAYESSGQPTFYLAVGPVADNKVTARLNRYTGGRFFGSGAQSGTEAQSPGNVTVRFTSGTTGFITFPNEPEKPISRFSFGYPRVPASLAGYWTFTSFGNEGMRADVVQLTTPVAGTANGNGLMVSSDGLFGCEHQTSGTLSGNVVCVRVSSGGTLQRSYLMAYSVNDGEGYSQTAGTGAQQVLVVRRVATARGDGTGIVYKASDEAAPPVPESALQTLRAHLAQVAAEEAAAP</sequence>
<keyword evidence="3" id="KW-1185">Reference proteome</keyword>
<feature type="signal peptide" evidence="1">
    <location>
        <begin position="1"/>
        <end position="20"/>
    </location>
</feature>
<reference evidence="3" key="1">
    <citation type="submission" date="2016-10" db="EMBL/GenBank/DDBJ databases">
        <authorList>
            <person name="Varghese N."/>
            <person name="Submissions S."/>
        </authorList>
    </citation>
    <scope>NUCLEOTIDE SEQUENCE [LARGE SCALE GENOMIC DNA]</scope>
    <source>
        <strain evidence="3">DSM 7481</strain>
    </source>
</reference>
<dbReference type="AlphaFoldDB" id="A0A1I1UW08"/>
<dbReference type="EMBL" id="FOMQ01000005">
    <property type="protein sequence ID" value="SFD72200.1"/>
    <property type="molecule type" value="Genomic_DNA"/>
</dbReference>
<evidence type="ECO:0000313" key="2">
    <source>
        <dbReference type="EMBL" id="SFD72200.1"/>
    </source>
</evidence>
<accession>A0A1I1UW08</accession>
<dbReference type="RefSeq" id="WP_092951836.1">
    <property type="nucleotide sequence ID" value="NZ_FOMQ01000005.1"/>
</dbReference>
<protein>
    <submittedName>
        <fullName evidence="2">Uncharacterized protein</fullName>
    </submittedName>
</protein>
<gene>
    <name evidence="2" type="ORF">SAMN04489710_105166</name>
</gene>
<dbReference type="Proteomes" id="UP000199517">
    <property type="component" value="Unassembled WGS sequence"/>
</dbReference>
<name>A0A1I1UW08_9BURK</name>
<evidence type="ECO:0000256" key="1">
    <source>
        <dbReference type="SAM" id="SignalP"/>
    </source>
</evidence>
<keyword evidence="1" id="KW-0732">Signal</keyword>
<feature type="chain" id="PRO_5011577741" evidence="1">
    <location>
        <begin position="21"/>
        <end position="288"/>
    </location>
</feature>
<organism evidence="2 3">
    <name type="scientific">Paracidovorax konjaci</name>
    <dbReference type="NCBI Taxonomy" id="32040"/>
    <lineage>
        <taxon>Bacteria</taxon>
        <taxon>Pseudomonadati</taxon>
        <taxon>Pseudomonadota</taxon>
        <taxon>Betaproteobacteria</taxon>
        <taxon>Burkholderiales</taxon>
        <taxon>Comamonadaceae</taxon>
        <taxon>Paracidovorax</taxon>
    </lineage>
</organism>
<dbReference type="OrthoDB" id="8803453at2"/>
<proteinExistence type="predicted"/>
<evidence type="ECO:0000313" key="3">
    <source>
        <dbReference type="Proteomes" id="UP000199517"/>
    </source>
</evidence>